<dbReference type="GO" id="GO:0008360">
    <property type="term" value="P:regulation of cell shape"/>
    <property type="evidence" value="ECO:0007669"/>
    <property type="project" value="UniProtKB-ARBA"/>
</dbReference>
<dbReference type="PROSITE" id="PS51420">
    <property type="entry name" value="RHO"/>
    <property type="match status" value="1"/>
</dbReference>
<reference evidence="3" key="1">
    <citation type="submission" date="2019-06" db="EMBL/GenBank/DDBJ databases">
        <authorList>
            <consortium name="Wellcome Sanger Institute Data Sharing"/>
        </authorList>
    </citation>
    <scope>NUCLEOTIDE SEQUENCE [LARGE SCALE GENOMIC DNA]</scope>
</reference>
<keyword evidence="2" id="KW-0342">GTP-binding</keyword>
<dbReference type="PROSITE" id="PS51421">
    <property type="entry name" value="RAS"/>
    <property type="match status" value="1"/>
</dbReference>
<evidence type="ECO:0000256" key="1">
    <source>
        <dbReference type="ARBA" id="ARBA00022741"/>
    </source>
</evidence>
<evidence type="ECO:0000313" key="4">
    <source>
        <dbReference type="Proteomes" id="UP000472267"/>
    </source>
</evidence>
<dbReference type="InterPro" id="IPR001806">
    <property type="entry name" value="Small_GTPase"/>
</dbReference>
<reference evidence="3" key="3">
    <citation type="submission" date="2025-09" db="UniProtKB">
        <authorList>
            <consortium name="Ensembl"/>
        </authorList>
    </citation>
    <scope>IDENTIFICATION</scope>
</reference>
<dbReference type="InterPro" id="IPR005225">
    <property type="entry name" value="Small_GTP-bd"/>
</dbReference>
<dbReference type="GO" id="GO:0046872">
    <property type="term" value="F:metal ion binding"/>
    <property type="evidence" value="ECO:0007669"/>
    <property type="project" value="UniProtKB-KW"/>
</dbReference>
<keyword evidence="1" id="KW-0547">Nucleotide-binding</keyword>
<dbReference type="GO" id="GO:0003924">
    <property type="term" value="F:GTPase activity"/>
    <property type="evidence" value="ECO:0007669"/>
    <property type="project" value="InterPro"/>
</dbReference>
<dbReference type="InterPro" id="IPR003578">
    <property type="entry name" value="Small_GTPase_Rho"/>
</dbReference>
<dbReference type="SUPFAM" id="SSF52540">
    <property type="entry name" value="P-loop containing nucleoside triphosphate hydrolases"/>
    <property type="match status" value="1"/>
</dbReference>
<dbReference type="NCBIfam" id="TIGR00231">
    <property type="entry name" value="small_GTP"/>
    <property type="match status" value="1"/>
</dbReference>
<dbReference type="SMART" id="SM00173">
    <property type="entry name" value="RAS"/>
    <property type="match status" value="1"/>
</dbReference>
<dbReference type="GO" id="GO:0007010">
    <property type="term" value="P:cytoskeleton organization"/>
    <property type="evidence" value="ECO:0007669"/>
    <property type="project" value="UniProtKB-ARBA"/>
</dbReference>
<proteinExistence type="predicted"/>
<dbReference type="Ensembl" id="ENSSFAT00005003789.1">
    <property type="protein sequence ID" value="ENSSFAP00005003532.1"/>
    <property type="gene ID" value="ENSSFAG00005002361.1"/>
</dbReference>
<dbReference type="AlphaFoldDB" id="A0A672FCY4"/>
<dbReference type="GO" id="GO:0007264">
    <property type="term" value="P:small GTPase-mediated signal transduction"/>
    <property type="evidence" value="ECO:0007669"/>
    <property type="project" value="InterPro"/>
</dbReference>
<dbReference type="PROSITE" id="PS51419">
    <property type="entry name" value="RAB"/>
    <property type="match status" value="1"/>
</dbReference>
<evidence type="ECO:0000256" key="2">
    <source>
        <dbReference type="ARBA" id="ARBA00023134"/>
    </source>
</evidence>
<dbReference type="Gene3D" id="3.40.50.300">
    <property type="entry name" value="P-loop containing nucleotide triphosphate hydrolases"/>
    <property type="match status" value="1"/>
</dbReference>
<dbReference type="SMART" id="SM00174">
    <property type="entry name" value="RHO"/>
    <property type="match status" value="1"/>
</dbReference>
<dbReference type="PANTHER" id="PTHR24072">
    <property type="entry name" value="RHO FAMILY GTPASE"/>
    <property type="match status" value="1"/>
</dbReference>
<dbReference type="GO" id="GO:0005886">
    <property type="term" value="C:plasma membrane"/>
    <property type="evidence" value="ECO:0007669"/>
    <property type="project" value="UniProtKB-SubCell"/>
</dbReference>
<organism evidence="3 4">
    <name type="scientific">Salarias fasciatus</name>
    <name type="common">Jewelled blenny</name>
    <name type="synonym">Blennius fasciatus</name>
    <dbReference type="NCBI Taxonomy" id="181472"/>
    <lineage>
        <taxon>Eukaryota</taxon>
        <taxon>Metazoa</taxon>
        <taxon>Chordata</taxon>
        <taxon>Craniata</taxon>
        <taxon>Vertebrata</taxon>
        <taxon>Euteleostomi</taxon>
        <taxon>Actinopterygii</taxon>
        <taxon>Neopterygii</taxon>
        <taxon>Teleostei</taxon>
        <taxon>Neoteleostei</taxon>
        <taxon>Acanthomorphata</taxon>
        <taxon>Ovalentaria</taxon>
        <taxon>Blenniimorphae</taxon>
        <taxon>Blenniiformes</taxon>
        <taxon>Blennioidei</taxon>
        <taxon>Blenniidae</taxon>
        <taxon>Salariinae</taxon>
        <taxon>Salarias</taxon>
    </lineage>
</organism>
<dbReference type="Proteomes" id="UP000472267">
    <property type="component" value="Chromosome 6"/>
</dbReference>
<dbReference type="GO" id="GO:0005525">
    <property type="term" value="F:GTP binding"/>
    <property type="evidence" value="ECO:0007669"/>
    <property type="project" value="UniProtKB-KW"/>
</dbReference>
<dbReference type="PRINTS" id="PR00449">
    <property type="entry name" value="RASTRNSFRMNG"/>
</dbReference>
<keyword evidence="4" id="KW-1185">Reference proteome</keyword>
<name>A0A672FCY4_SALFA</name>
<sequence length="224" mass="24372">MSPQMDGRRRSGSAPERRVSCVLVGDAAVGKTSLVLSYTTNGFPADYVPTALDNFTGMMVAVDGKPVRLQLCDTAGQDDLDRLGPLVYRTADVFLLVYSVVRPASLQNLARRWVPEIRRQRPGAPLVLVGTQLDLREDVQVLIQLARRGERPLDAEDGRRRARQLGAAGFAECSALTQQNLKDAFDAAILAGVRKKTPEKIRSLSAAWWTRISCLVGGGGPDGR</sequence>
<evidence type="ECO:0000313" key="3">
    <source>
        <dbReference type="Ensembl" id="ENSSFAP00005003532.1"/>
    </source>
</evidence>
<protein>
    <submittedName>
        <fullName evidence="3">Uncharacterized protein</fullName>
    </submittedName>
</protein>
<dbReference type="Pfam" id="PF00071">
    <property type="entry name" value="Ras"/>
    <property type="match status" value="1"/>
</dbReference>
<dbReference type="InterPro" id="IPR027417">
    <property type="entry name" value="P-loop_NTPase"/>
</dbReference>
<accession>A0A672FCY4</accession>
<dbReference type="SMART" id="SM00175">
    <property type="entry name" value="RAB"/>
    <property type="match status" value="1"/>
</dbReference>
<reference evidence="3" key="2">
    <citation type="submission" date="2025-08" db="UniProtKB">
        <authorList>
            <consortium name="Ensembl"/>
        </authorList>
    </citation>
    <scope>IDENTIFICATION</scope>
</reference>